<feature type="transmembrane region" description="Helical" evidence="7">
    <location>
        <begin position="29"/>
        <end position="49"/>
    </location>
</feature>
<dbReference type="OrthoDB" id="9806929at2"/>
<dbReference type="InterPro" id="IPR047055">
    <property type="entry name" value="MotA-like"/>
</dbReference>
<comment type="subcellular location">
    <subcellularLocation>
        <location evidence="1">Cell membrane</location>
        <topology evidence="1">Multi-pass membrane protein</topology>
    </subcellularLocation>
    <subcellularLocation>
        <location evidence="6">Membrane</location>
        <topology evidence="6">Multi-pass membrane protein</topology>
    </subcellularLocation>
</comment>
<keyword evidence="6" id="KW-0813">Transport</keyword>
<evidence type="ECO:0000256" key="4">
    <source>
        <dbReference type="ARBA" id="ARBA00022989"/>
    </source>
</evidence>
<feature type="transmembrane region" description="Helical" evidence="7">
    <location>
        <begin position="151"/>
        <end position="170"/>
    </location>
</feature>
<evidence type="ECO:0000256" key="7">
    <source>
        <dbReference type="SAM" id="Phobius"/>
    </source>
</evidence>
<feature type="transmembrane region" description="Helical" evidence="7">
    <location>
        <begin position="182"/>
        <end position="204"/>
    </location>
</feature>
<evidence type="ECO:0000256" key="3">
    <source>
        <dbReference type="ARBA" id="ARBA00022692"/>
    </source>
</evidence>
<dbReference type="EMBL" id="FOGB01000016">
    <property type="protein sequence ID" value="SER07287.1"/>
    <property type="molecule type" value="Genomic_DNA"/>
</dbReference>
<evidence type="ECO:0000256" key="5">
    <source>
        <dbReference type="ARBA" id="ARBA00023136"/>
    </source>
</evidence>
<organism evidence="9 10">
    <name type="scientific">Amphritea atlantica</name>
    <dbReference type="NCBI Taxonomy" id="355243"/>
    <lineage>
        <taxon>Bacteria</taxon>
        <taxon>Pseudomonadati</taxon>
        <taxon>Pseudomonadota</taxon>
        <taxon>Gammaproteobacteria</taxon>
        <taxon>Oceanospirillales</taxon>
        <taxon>Oceanospirillaceae</taxon>
        <taxon>Amphritea</taxon>
    </lineage>
</organism>
<dbReference type="PANTHER" id="PTHR30433:SF3">
    <property type="entry name" value="MOTILITY PROTEIN A"/>
    <property type="match status" value="1"/>
</dbReference>
<evidence type="ECO:0000313" key="10">
    <source>
        <dbReference type="Proteomes" id="UP000198749"/>
    </source>
</evidence>
<comment type="similarity">
    <text evidence="6">Belongs to the exbB/tolQ family.</text>
</comment>
<dbReference type="PANTHER" id="PTHR30433">
    <property type="entry name" value="CHEMOTAXIS PROTEIN MOTA"/>
    <property type="match status" value="1"/>
</dbReference>
<keyword evidence="4 7" id="KW-1133">Transmembrane helix</keyword>
<accession>A0A1H9L7Z4</accession>
<dbReference type="GO" id="GO:0006935">
    <property type="term" value="P:chemotaxis"/>
    <property type="evidence" value="ECO:0007669"/>
    <property type="project" value="InterPro"/>
</dbReference>
<dbReference type="InterPro" id="IPR002898">
    <property type="entry name" value="MotA_ExbB_proton_chnl"/>
</dbReference>
<keyword evidence="3 7" id="KW-0812">Transmembrane</keyword>
<keyword evidence="5 7" id="KW-0472">Membrane</keyword>
<reference evidence="10" key="1">
    <citation type="submission" date="2016-10" db="EMBL/GenBank/DDBJ databases">
        <authorList>
            <person name="Varghese N."/>
            <person name="Submissions S."/>
        </authorList>
    </citation>
    <scope>NUCLEOTIDE SEQUENCE [LARGE SCALE GENOMIC DNA]</scope>
    <source>
        <strain evidence="10">DSM 18887</strain>
    </source>
</reference>
<feature type="domain" description="MotA/TolQ/ExbB proton channel" evidence="8">
    <location>
        <begin position="102"/>
        <end position="213"/>
    </location>
</feature>
<dbReference type="NCBIfam" id="NF006583">
    <property type="entry name" value="PRK09109.1"/>
    <property type="match status" value="1"/>
</dbReference>
<evidence type="ECO:0000256" key="6">
    <source>
        <dbReference type="RuleBase" id="RU004057"/>
    </source>
</evidence>
<dbReference type="GO" id="GO:0015031">
    <property type="term" value="P:protein transport"/>
    <property type="evidence" value="ECO:0007669"/>
    <property type="project" value="UniProtKB-KW"/>
</dbReference>
<dbReference type="RefSeq" id="WP_091361389.1">
    <property type="nucleotide sequence ID" value="NZ_AP025284.1"/>
</dbReference>
<keyword evidence="6" id="KW-0653">Protein transport</keyword>
<keyword evidence="2" id="KW-1003">Cell membrane</keyword>
<evidence type="ECO:0000256" key="2">
    <source>
        <dbReference type="ARBA" id="ARBA00022475"/>
    </source>
</evidence>
<evidence type="ECO:0000259" key="8">
    <source>
        <dbReference type="Pfam" id="PF01618"/>
    </source>
</evidence>
<evidence type="ECO:0000313" key="9">
    <source>
        <dbReference type="EMBL" id="SER07287.1"/>
    </source>
</evidence>
<name>A0A1H9L7Z4_9GAMM</name>
<gene>
    <name evidence="9" type="ORF">SAMN03080615_03813</name>
</gene>
<dbReference type="Pfam" id="PF01618">
    <property type="entry name" value="MotA_ExbB"/>
    <property type="match status" value="1"/>
</dbReference>
<dbReference type="Proteomes" id="UP000198749">
    <property type="component" value="Unassembled WGS sequence"/>
</dbReference>
<evidence type="ECO:0000256" key="1">
    <source>
        <dbReference type="ARBA" id="ARBA00004651"/>
    </source>
</evidence>
<proteinExistence type="inferred from homology"/>
<protein>
    <submittedName>
        <fullName evidence="9">Chemotaxis protein MotA</fullName>
    </submittedName>
</protein>
<dbReference type="STRING" id="355243.SAMN03080615_03813"/>
<dbReference type="GO" id="GO:0005886">
    <property type="term" value="C:plasma membrane"/>
    <property type="evidence" value="ECO:0007669"/>
    <property type="project" value="UniProtKB-SubCell"/>
</dbReference>
<sequence length="249" mass="26851">MNLVSISGILLAIIAIVGGNYLAGGAFDELLNIPALLIVVGGTFAAVFVQSSPTELSRAITLSGLVFGHHDQNYREGINRIVSWCVIARRKGLLALEDEISKQQDSFVRNGLQMLVDGRTPDVIRSTLETELVSRENRDLQAAKVLESMGGYAPTMGIIGAVLGLIHVMSNLADPANLGAGIATAFVATIYGVAIANLLFLPLANKIRSMVLRRFYFQEMMLEGLLSIAEGQNPRIIQLRLQGYLEQGA</sequence>
<dbReference type="GO" id="GO:0071978">
    <property type="term" value="P:bacterial-type flagellum-dependent swarming motility"/>
    <property type="evidence" value="ECO:0007669"/>
    <property type="project" value="InterPro"/>
</dbReference>
<dbReference type="AlphaFoldDB" id="A0A1H9L7Z4"/>
<keyword evidence="10" id="KW-1185">Reference proteome</keyword>